<dbReference type="InterPro" id="IPR039024">
    <property type="entry name" value="RTC4"/>
</dbReference>
<feature type="compositionally biased region" description="Polar residues" evidence="8">
    <location>
        <begin position="16"/>
        <end position="40"/>
    </location>
</feature>
<keyword evidence="7" id="KW-0539">Nucleus</keyword>
<evidence type="ECO:0000313" key="11">
    <source>
        <dbReference type="Proteomes" id="UP001221413"/>
    </source>
</evidence>
<sequence>MQTSRSLTGTRRLHRQTTSPNDMQRTTRSRSGVLQPSNINKPFKSPIIKDTPKESAANAAKPKKPAKDFLSLLEDDIIDSDDEDVVASDSSRTPEASESRAASAPSSKPSKQDEIEDDEPEERQTAANPFAARQGFGNSKRGKFAKRTDREMTQNMERRKTERLETAGDKRGAPAADEFQLKPFTNYKSLMDKVHDVVSQREKADEVLAAMSSPQKEKDKDQLGIARFSHIMKKNNLHLDPKLLELLSDNLDESDGSDSDNSTSSGKRKRGNSSSPENPIDLDDDAPAKPKKSKKAKRKGEYLCPMCDEEVSKALYESYMPDLPNKLALKRKLHMSHKLEKAHAKKKQLDIPDIDWDEVESRCTKYLPYLEDIIARKTPSHYRDVSERFFKKKRTNGKSKTELIFDSGNWEKEYPGYYGSRGRDIMADVIGDSRTIRAALKRLKLSRDVTITSCGEGGYIQSILIPELATRLVMEDFKMADDKVAEGRKMMINTIDIGLSLNDDAPQAEHKDGMDWWWKEQEEKRLAEEETEPENSQASIYVDVE</sequence>
<feature type="region of interest" description="Disordered" evidence="8">
    <location>
        <begin position="1"/>
        <end position="177"/>
    </location>
</feature>
<comment type="function">
    <text evidence="1">May be involved in a process influencing telomere capping.</text>
</comment>
<dbReference type="PANTHER" id="PTHR41391:SF1">
    <property type="entry name" value="RESTRICTION OF TELOMERE CAPPING PROTEIN 4"/>
    <property type="match status" value="1"/>
</dbReference>
<protein>
    <recommendedName>
        <fullName evidence="5">Restriction of telomere capping protein 4</fullName>
    </recommendedName>
</protein>
<dbReference type="GO" id="GO:0005634">
    <property type="term" value="C:nucleus"/>
    <property type="evidence" value="ECO:0007669"/>
    <property type="project" value="UniProtKB-SubCell"/>
</dbReference>
<comment type="similarity">
    <text evidence="4">Belongs to the RTC4 family.</text>
</comment>
<keyword evidence="11" id="KW-1185">Reference proteome</keyword>
<keyword evidence="6" id="KW-0963">Cytoplasm</keyword>
<dbReference type="SMART" id="SM01312">
    <property type="entry name" value="RTC4"/>
    <property type="match status" value="1"/>
</dbReference>
<feature type="region of interest" description="Disordered" evidence="8">
    <location>
        <begin position="523"/>
        <end position="545"/>
    </location>
</feature>
<feature type="compositionally biased region" description="Low complexity" evidence="8">
    <location>
        <begin position="87"/>
        <end position="109"/>
    </location>
</feature>
<proteinExistence type="inferred from homology"/>
<evidence type="ECO:0000256" key="6">
    <source>
        <dbReference type="ARBA" id="ARBA00022490"/>
    </source>
</evidence>
<evidence type="ECO:0000313" key="10">
    <source>
        <dbReference type="EMBL" id="KAJ6264607.1"/>
    </source>
</evidence>
<gene>
    <name evidence="10" type="ORF">Dda_0756</name>
</gene>
<comment type="caution">
    <text evidence="10">The sequence shown here is derived from an EMBL/GenBank/DDBJ whole genome shotgun (WGS) entry which is preliminary data.</text>
</comment>
<dbReference type="PANTHER" id="PTHR41391">
    <property type="entry name" value="RESTRICTION OF TELOMERE CAPPING PROTEIN 4"/>
    <property type="match status" value="1"/>
</dbReference>
<feature type="domain" description="Restriction of telomere capping protein 4 C-terminal" evidence="9">
    <location>
        <begin position="373"/>
        <end position="504"/>
    </location>
</feature>
<dbReference type="EMBL" id="JAQGDS010000001">
    <property type="protein sequence ID" value="KAJ6264607.1"/>
    <property type="molecule type" value="Genomic_DNA"/>
</dbReference>
<evidence type="ECO:0000259" key="9">
    <source>
        <dbReference type="SMART" id="SM01312"/>
    </source>
</evidence>
<evidence type="ECO:0000256" key="5">
    <source>
        <dbReference type="ARBA" id="ARBA00015162"/>
    </source>
</evidence>
<dbReference type="InterPro" id="IPR028094">
    <property type="entry name" value="RTC4_C"/>
</dbReference>
<feature type="compositionally biased region" description="Acidic residues" evidence="8">
    <location>
        <begin position="73"/>
        <end position="86"/>
    </location>
</feature>
<evidence type="ECO:0000256" key="3">
    <source>
        <dbReference type="ARBA" id="ARBA00004496"/>
    </source>
</evidence>
<feature type="compositionally biased region" description="Basic residues" evidence="8">
    <location>
        <begin position="289"/>
        <end position="298"/>
    </location>
</feature>
<dbReference type="Proteomes" id="UP001221413">
    <property type="component" value="Unassembled WGS sequence"/>
</dbReference>
<feature type="region of interest" description="Disordered" evidence="8">
    <location>
        <begin position="251"/>
        <end position="300"/>
    </location>
</feature>
<evidence type="ECO:0000256" key="8">
    <source>
        <dbReference type="SAM" id="MobiDB-lite"/>
    </source>
</evidence>
<comment type="subcellular location">
    <subcellularLocation>
        <location evidence="3">Cytoplasm</location>
    </subcellularLocation>
    <subcellularLocation>
        <location evidence="2">Nucleus</location>
    </subcellularLocation>
</comment>
<dbReference type="GO" id="GO:0005737">
    <property type="term" value="C:cytoplasm"/>
    <property type="evidence" value="ECO:0007669"/>
    <property type="project" value="UniProtKB-SubCell"/>
</dbReference>
<evidence type="ECO:0000256" key="4">
    <source>
        <dbReference type="ARBA" id="ARBA00009461"/>
    </source>
</evidence>
<dbReference type="AlphaFoldDB" id="A0AAD6NNA2"/>
<accession>A0AAD6NNA2</accession>
<evidence type="ECO:0000256" key="2">
    <source>
        <dbReference type="ARBA" id="ARBA00004123"/>
    </source>
</evidence>
<evidence type="ECO:0000256" key="7">
    <source>
        <dbReference type="ARBA" id="ARBA00023242"/>
    </source>
</evidence>
<name>A0AAD6NNA2_DREDA</name>
<feature type="compositionally biased region" description="Basic and acidic residues" evidence="8">
    <location>
        <begin position="146"/>
        <end position="172"/>
    </location>
</feature>
<dbReference type="Pfam" id="PF14474">
    <property type="entry name" value="RTC4"/>
    <property type="match status" value="1"/>
</dbReference>
<organism evidence="10 11">
    <name type="scientific">Drechslerella dactyloides</name>
    <name type="common">Nematode-trapping fungus</name>
    <name type="synonym">Arthrobotrys dactyloides</name>
    <dbReference type="NCBI Taxonomy" id="74499"/>
    <lineage>
        <taxon>Eukaryota</taxon>
        <taxon>Fungi</taxon>
        <taxon>Dikarya</taxon>
        <taxon>Ascomycota</taxon>
        <taxon>Pezizomycotina</taxon>
        <taxon>Orbiliomycetes</taxon>
        <taxon>Orbiliales</taxon>
        <taxon>Orbiliaceae</taxon>
        <taxon>Drechslerella</taxon>
    </lineage>
</organism>
<reference evidence="10" key="1">
    <citation type="submission" date="2023-01" db="EMBL/GenBank/DDBJ databases">
        <title>The chitinases involved in constricting ring structure development in the nematode-trapping fungus Drechslerella dactyloides.</title>
        <authorList>
            <person name="Wang R."/>
            <person name="Zhang L."/>
            <person name="Tang P."/>
            <person name="Li S."/>
            <person name="Liang L."/>
        </authorList>
    </citation>
    <scope>NUCLEOTIDE SEQUENCE</scope>
    <source>
        <strain evidence="10">YMF1.00031</strain>
    </source>
</reference>
<evidence type="ECO:0000256" key="1">
    <source>
        <dbReference type="ARBA" id="ARBA00002738"/>
    </source>
</evidence>